<evidence type="ECO:0000313" key="11">
    <source>
        <dbReference type="Proteomes" id="UP000231134"/>
    </source>
</evidence>
<dbReference type="SMART" id="SM00862">
    <property type="entry name" value="Trans_reg_C"/>
    <property type="match status" value="1"/>
</dbReference>
<accession>A0A2M9A935</accession>
<dbReference type="PANTHER" id="PTHR48111:SF1">
    <property type="entry name" value="TWO-COMPONENT RESPONSE REGULATOR ORR33"/>
    <property type="match status" value="1"/>
</dbReference>
<dbReference type="CDD" id="cd00383">
    <property type="entry name" value="trans_reg_C"/>
    <property type="match status" value="1"/>
</dbReference>
<dbReference type="PROSITE" id="PS50110">
    <property type="entry name" value="RESPONSE_REGULATORY"/>
    <property type="match status" value="1"/>
</dbReference>
<dbReference type="GO" id="GO:0006355">
    <property type="term" value="P:regulation of DNA-templated transcription"/>
    <property type="evidence" value="ECO:0007669"/>
    <property type="project" value="InterPro"/>
</dbReference>
<dbReference type="GO" id="GO:0032993">
    <property type="term" value="C:protein-DNA complex"/>
    <property type="evidence" value="ECO:0007669"/>
    <property type="project" value="TreeGrafter"/>
</dbReference>
<proteinExistence type="predicted"/>
<reference evidence="10 11" key="1">
    <citation type="submission" date="2017-11" db="EMBL/GenBank/DDBJ databases">
        <title>Animal gut microbial communities from fecal samples from Wisconsin, USA.</title>
        <authorList>
            <person name="Neumann A."/>
        </authorList>
    </citation>
    <scope>NUCLEOTIDE SEQUENCE [LARGE SCALE GENOMIC DNA]</scope>
    <source>
        <strain evidence="10 11">UWS3</strain>
    </source>
</reference>
<evidence type="ECO:0000256" key="6">
    <source>
        <dbReference type="PROSITE-ProRule" id="PRU00169"/>
    </source>
</evidence>
<evidence type="ECO:0000256" key="7">
    <source>
        <dbReference type="PROSITE-ProRule" id="PRU01091"/>
    </source>
</evidence>
<dbReference type="GO" id="GO:0000976">
    <property type="term" value="F:transcription cis-regulatory region binding"/>
    <property type="evidence" value="ECO:0007669"/>
    <property type="project" value="TreeGrafter"/>
</dbReference>
<keyword evidence="11" id="KW-1185">Reference proteome</keyword>
<dbReference type="InterPro" id="IPR039420">
    <property type="entry name" value="WalR-like"/>
</dbReference>
<evidence type="ECO:0000256" key="3">
    <source>
        <dbReference type="ARBA" id="ARBA00023015"/>
    </source>
</evidence>
<dbReference type="InterPro" id="IPR001789">
    <property type="entry name" value="Sig_transdc_resp-reg_receiver"/>
</dbReference>
<dbReference type="CDD" id="cd17574">
    <property type="entry name" value="REC_OmpR"/>
    <property type="match status" value="1"/>
</dbReference>
<dbReference type="SMART" id="SM00448">
    <property type="entry name" value="REC"/>
    <property type="match status" value="1"/>
</dbReference>
<evidence type="ECO:0000256" key="2">
    <source>
        <dbReference type="ARBA" id="ARBA00023012"/>
    </source>
</evidence>
<feature type="domain" description="OmpR/PhoB-type" evidence="9">
    <location>
        <begin position="139"/>
        <end position="240"/>
    </location>
</feature>
<organism evidence="10 11">
    <name type="scientific">Hallerella succinigenes</name>
    <dbReference type="NCBI Taxonomy" id="1896222"/>
    <lineage>
        <taxon>Bacteria</taxon>
        <taxon>Pseudomonadati</taxon>
        <taxon>Fibrobacterota</taxon>
        <taxon>Fibrobacteria</taxon>
        <taxon>Fibrobacterales</taxon>
        <taxon>Fibrobacteraceae</taxon>
        <taxon>Hallerella</taxon>
    </lineage>
</organism>
<dbReference type="EMBL" id="PGEX01000001">
    <property type="protein sequence ID" value="PJJ42225.1"/>
    <property type="molecule type" value="Genomic_DNA"/>
</dbReference>
<keyword evidence="4 7" id="KW-0238">DNA-binding</keyword>
<evidence type="ECO:0000259" key="9">
    <source>
        <dbReference type="PROSITE" id="PS51755"/>
    </source>
</evidence>
<dbReference type="PANTHER" id="PTHR48111">
    <property type="entry name" value="REGULATOR OF RPOS"/>
    <property type="match status" value="1"/>
</dbReference>
<dbReference type="Pfam" id="PF00486">
    <property type="entry name" value="Trans_reg_C"/>
    <property type="match status" value="1"/>
</dbReference>
<feature type="DNA-binding region" description="OmpR/PhoB-type" evidence="7">
    <location>
        <begin position="139"/>
        <end position="240"/>
    </location>
</feature>
<feature type="domain" description="Response regulatory" evidence="8">
    <location>
        <begin position="5"/>
        <end position="119"/>
    </location>
</feature>
<keyword evidence="2" id="KW-0902">Two-component regulatory system</keyword>
<dbReference type="RefSeq" id="WP_100426099.1">
    <property type="nucleotide sequence ID" value="NZ_JAQXKX010000014.1"/>
</dbReference>
<dbReference type="InterPro" id="IPR036388">
    <property type="entry name" value="WH-like_DNA-bd_sf"/>
</dbReference>
<dbReference type="Proteomes" id="UP000231134">
    <property type="component" value="Unassembled WGS sequence"/>
</dbReference>
<dbReference type="Gene3D" id="1.10.10.10">
    <property type="entry name" value="Winged helix-like DNA-binding domain superfamily/Winged helix DNA-binding domain"/>
    <property type="match status" value="1"/>
</dbReference>
<dbReference type="GO" id="GO:0000156">
    <property type="term" value="F:phosphorelay response regulator activity"/>
    <property type="evidence" value="ECO:0007669"/>
    <property type="project" value="TreeGrafter"/>
</dbReference>
<keyword evidence="3" id="KW-0805">Transcription regulation</keyword>
<feature type="modified residue" description="4-aspartylphosphate" evidence="6">
    <location>
        <position position="54"/>
    </location>
</feature>
<dbReference type="InterPro" id="IPR001867">
    <property type="entry name" value="OmpR/PhoB-type_DNA-bd"/>
</dbReference>
<dbReference type="Gene3D" id="6.10.250.690">
    <property type="match status" value="1"/>
</dbReference>
<keyword evidence="1 6" id="KW-0597">Phosphoprotein</keyword>
<dbReference type="SUPFAM" id="SSF46894">
    <property type="entry name" value="C-terminal effector domain of the bipartite response regulators"/>
    <property type="match status" value="1"/>
</dbReference>
<evidence type="ECO:0000256" key="1">
    <source>
        <dbReference type="ARBA" id="ARBA00022553"/>
    </source>
</evidence>
<dbReference type="InterPro" id="IPR011006">
    <property type="entry name" value="CheY-like_superfamily"/>
</dbReference>
<dbReference type="Gene3D" id="3.40.50.2300">
    <property type="match status" value="1"/>
</dbReference>
<comment type="caution">
    <text evidence="10">The sequence shown here is derived from an EMBL/GenBank/DDBJ whole genome shotgun (WGS) entry which is preliminary data.</text>
</comment>
<gene>
    <name evidence="10" type="ORF">BGX16_2244</name>
</gene>
<dbReference type="GO" id="GO:0005829">
    <property type="term" value="C:cytosol"/>
    <property type="evidence" value="ECO:0007669"/>
    <property type="project" value="TreeGrafter"/>
</dbReference>
<dbReference type="FunFam" id="3.40.50.2300:FF:000001">
    <property type="entry name" value="DNA-binding response regulator PhoB"/>
    <property type="match status" value="1"/>
</dbReference>
<keyword evidence="5" id="KW-0804">Transcription</keyword>
<sequence>MENNKILIVEDEEIIRLGLKDNFELENYIVETAGDGDEAIEKADSFIPDLVILDLMIPKKSGFEVCRYIRKKHPDTFIIMLTAKTEETSKVTGLEMGADDYVTKPFSILELLARVKAFLRRGPRTGVSSNAASAEPVKQDIVDFKGIHLDFKKYEASKNGVALEMSAREFQILKYFWSKRGEVVLREDLLQEIWGYTPENMPSTRTIDNHIVNLRKKLEDDQANPKIILSIRGAGYKFDV</sequence>
<dbReference type="Pfam" id="PF00072">
    <property type="entry name" value="Response_reg"/>
    <property type="match status" value="1"/>
</dbReference>
<evidence type="ECO:0000259" key="8">
    <source>
        <dbReference type="PROSITE" id="PS50110"/>
    </source>
</evidence>
<name>A0A2M9A935_9BACT</name>
<protein>
    <submittedName>
        <fullName evidence="10">Two-component system alkaline phosphatase synthesis response regulator PhoP</fullName>
    </submittedName>
</protein>
<dbReference type="PROSITE" id="PS51755">
    <property type="entry name" value="OMPR_PHOB"/>
    <property type="match status" value="1"/>
</dbReference>
<evidence type="ECO:0000256" key="5">
    <source>
        <dbReference type="ARBA" id="ARBA00023163"/>
    </source>
</evidence>
<dbReference type="OrthoDB" id="9774822at2"/>
<dbReference type="InterPro" id="IPR016032">
    <property type="entry name" value="Sig_transdc_resp-reg_C-effctor"/>
</dbReference>
<evidence type="ECO:0000256" key="4">
    <source>
        <dbReference type="ARBA" id="ARBA00023125"/>
    </source>
</evidence>
<dbReference type="SUPFAM" id="SSF52172">
    <property type="entry name" value="CheY-like"/>
    <property type="match status" value="1"/>
</dbReference>
<dbReference type="AlphaFoldDB" id="A0A2M9A935"/>
<evidence type="ECO:0000313" key="10">
    <source>
        <dbReference type="EMBL" id="PJJ42225.1"/>
    </source>
</evidence>